<sequence>MPSALNPAPTLADIQQQQQQQQAAGRQRSSSSASHDSHDSHSSGSSHSSHSSYAERHPDRVPPKPISPSTPFVSVLLVLGLILFYNVAGLWLFVKGFLLTRVELEGINQCVKPPIAAWAPPRPPAGLEKQQLLEWSRSLDPQEGSGECTLPATHSRAVLIIIDALRYDFIAPIPAVSSRVEEGWKPNPYYHGKITVPSELDAMSSPSSSRPGSSFLAHFAADAPTTTLQRLKGLTTGTLPTFIEAGANFGGMGKVNEDNWLAQFRAKILRDELHRDRDNAGMVFAGDDTWATVFPHAFDSDKVWSYDSFNVEDLDTVDAGVESKLLPFLQPNHPDRTPHIHGRNDWRLLVGHTLGVDHVGHRFGASHPNMEIKMMEMQRFLLNVTQAVDDDTLVILMGDHGMDERGDHGGDGELEIGAGLWIWSRSGFGSVDASSSRRKSVVAAESLADYISTSQTEHLLPSYTPFSPLPSPPFGPRGHRSVPQIDIVPTLSILLGIPVPFNSLGSVIPELFPSTDRLLRALRITAFQIKTYLDRYTSESSDLASFTSELDSLWLSAIEADARFAAAFHAKSSSSEKLMAEAQQHAAKAYALFNRASLIRARSVWAQFEMVRIWLGLVVLTLGLASSWILWSGSRNGLKGKFASERRSSSNMEELGAEIYQATVKPAVLGGGVGLAAAVISRLMPAGLRLPLTILDLVLLGSALASQIGLVVPHFRSAVSKIGFESDTPNTRRALQVLGFGVMVLHAALFASNSFTVWEDRVLLALLGLLLLARCVMGLGAPTQRMQVRMPVVALLALVLVRLASIPRVCREEQAPTAGTASALNSPYVIAASYVIAYLLPWLLSRALDSSKSFVGIAPVVFNWILRPTLLIGSAYWAVDFALPLEAVAASSWRSTLENLKNLTAKLDLAFLLVAGIVFWVFAPLCLELRQETISDDRADSPHPNSNQGKAEDGKPKQRVSILGYANSLGSSYLLLLGVVLSTLWIVTQPAGQLALAAAFLVGVLNAELGDSERDVLILYQQQTDTQTQPSVPKRVFVSTAEMASIVLLGHIAFFGTGHQATLASIQWRVAFVGFSTVTYPWSPILVVLNSFGHLAILPAMLVPLSVMWNYAPRPRSTASPDSPERKAARMHLPSQLLAALLLYLIYQQVLLLSVSSLSALAFRRHLMLFKIWVPRFMLATVSTLLSTITAVLATLASWQTANKVNRIFGTEFQ</sequence>
<keyword evidence="10" id="KW-0325">Glycoprotein</keyword>
<feature type="transmembrane region" description="Helical" evidence="12">
    <location>
        <begin position="856"/>
        <end position="879"/>
    </location>
</feature>
<feature type="transmembrane region" description="Helical" evidence="12">
    <location>
        <begin position="965"/>
        <end position="987"/>
    </location>
</feature>
<feature type="transmembrane region" description="Helical" evidence="12">
    <location>
        <begin position="72"/>
        <end position="94"/>
    </location>
</feature>
<keyword evidence="5" id="KW-0808">Transferase</keyword>
<evidence type="ECO:0000256" key="9">
    <source>
        <dbReference type="ARBA" id="ARBA00023136"/>
    </source>
</evidence>
<evidence type="ECO:0000256" key="10">
    <source>
        <dbReference type="ARBA" id="ARBA00023180"/>
    </source>
</evidence>
<dbReference type="InterPro" id="IPR039524">
    <property type="entry name" value="PIGO/GPI13"/>
</dbReference>
<evidence type="ECO:0000313" key="13">
    <source>
        <dbReference type="EMBL" id="PWY98210.1"/>
    </source>
</evidence>
<dbReference type="InParanoid" id="A0A317XLM1"/>
<feature type="compositionally biased region" description="Basic and acidic residues" evidence="11">
    <location>
        <begin position="53"/>
        <end position="62"/>
    </location>
</feature>
<accession>A0A317XLM1</accession>
<comment type="similarity">
    <text evidence="3">Belongs to the PIGG/PIGN/PIGO family. PIGO subfamily.</text>
</comment>
<dbReference type="OrthoDB" id="272139at2759"/>
<dbReference type="GO" id="GO:0051377">
    <property type="term" value="F:mannose-ethanolamine phosphotransferase activity"/>
    <property type="evidence" value="ECO:0007669"/>
    <property type="project" value="InterPro"/>
</dbReference>
<dbReference type="PANTHER" id="PTHR23071:SF1">
    <property type="entry name" value="GPI ETHANOLAMINE PHOSPHATE TRANSFERASE 3"/>
    <property type="match status" value="1"/>
</dbReference>
<dbReference type="CDD" id="cd16023">
    <property type="entry name" value="GPI_EPT_3"/>
    <property type="match status" value="1"/>
</dbReference>
<dbReference type="PANTHER" id="PTHR23071">
    <property type="entry name" value="PHOSPHATIDYLINOSITOL GLYCAN"/>
    <property type="match status" value="1"/>
</dbReference>
<dbReference type="EMBL" id="KZ819199">
    <property type="protein sequence ID" value="PWY98210.1"/>
    <property type="molecule type" value="Genomic_DNA"/>
</dbReference>
<feature type="transmembrane region" description="Helical" evidence="12">
    <location>
        <begin position="734"/>
        <end position="756"/>
    </location>
</feature>
<organism evidence="13 14">
    <name type="scientific">Testicularia cyperi</name>
    <dbReference type="NCBI Taxonomy" id="1882483"/>
    <lineage>
        <taxon>Eukaryota</taxon>
        <taxon>Fungi</taxon>
        <taxon>Dikarya</taxon>
        <taxon>Basidiomycota</taxon>
        <taxon>Ustilaginomycotina</taxon>
        <taxon>Ustilaginomycetes</taxon>
        <taxon>Ustilaginales</taxon>
        <taxon>Anthracoideaceae</taxon>
        <taxon>Testicularia</taxon>
    </lineage>
</organism>
<dbReference type="InterPro" id="IPR002591">
    <property type="entry name" value="Phosphodiest/P_Trfase"/>
</dbReference>
<feature type="transmembrane region" description="Helical" evidence="12">
    <location>
        <begin position="762"/>
        <end position="781"/>
    </location>
</feature>
<dbReference type="InterPro" id="IPR017850">
    <property type="entry name" value="Alkaline_phosphatase_core_sf"/>
</dbReference>
<evidence type="ECO:0000256" key="3">
    <source>
        <dbReference type="ARBA" id="ARBA00008695"/>
    </source>
</evidence>
<keyword evidence="14" id="KW-1185">Reference proteome</keyword>
<evidence type="ECO:0000256" key="5">
    <source>
        <dbReference type="ARBA" id="ARBA00022679"/>
    </source>
</evidence>
<reference evidence="13 14" key="1">
    <citation type="journal article" date="2018" name="Mol. Biol. Evol.">
        <title>Broad Genomic Sampling Reveals a Smut Pathogenic Ancestry of the Fungal Clade Ustilaginomycotina.</title>
        <authorList>
            <person name="Kijpornyongpan T."/>
            <person name="Mondo S.J."/>
            <person name="Barry K."/>
            <person name="Sandor L."/>
            <person name="Lee J."/>
            <person name="Lipzen A."/>
            <person name="Pangilinan J."/>
            <person name="LaButti K."/>
            <person name="Hainaut M."/>
            <person name="Henrissat B."/>
            <person name="Grigoriev I.V."/>
            <person name="Spatafora J.W."/>
            <person name="Aime M.C."/>
        </authorList>
    </citation>
    <scope>NUCLEOTIDE SEQUENCE [LARGE SCALE GENOMIC DNA]</scope>
    <source>
        <strain evidence="13 14">MCA 3645</strain>
    </source>
</reference>
<feature type="compositionally biased region" description="Low complexity" evidence="11">
    <location>
        <begin position="42"/>
        <end position="52"/>
    </location>
</feature>
<dbReference type="AlphaFoldDB" id="A0A317XLM1"/>
<evidence type="ECO:0000256" key="8">
    <source>
        <dbReference type="ARBA" id="ARBA00022989"/>
    </source>
</evidence>
<gene>
    <name evidence="13" type="ORF">BCV70DRAFT_165017</name>
</gene>
<feature type="transmembrane region" description="Helical" evidence="12">
    <location>
        <begin position="1036"/>
        <end position="1056"/>
    </location>
</feature>
<comment type="subcellular location">
    <subcellularLocation>
        <location evidence="1">Endoplasmic reticulum membrane</location>
        <topology evidence="1">Multi-pass membrane protein</topology>
    </subcellularLocation>
</comment>
<dbReference type="Gene3D" id="3.40.720.10">
    <property type="entry name" value="Alkaline Phosphatase, subunit A"/>
    <property type="match status" value="1"/>
</dbReference>
<dbReference type="STRING" id="1882483.A0A317XLM1"/>
<evidence type="ECO:0000313" key="14">
    <source>
        <dbReference type="Proteomes" id="UP000246740"/>
    </source>
</evidence>
<evidence type="ECO:0000256" key="1">
    <source>
        <dbReference type="ARBA" id="ARBA00004477"/>
    </source>
</evidence>
<proteinExistence type="inferred from homology"/>
<dbReference type="FunCoup" id="A0A317XLM1">
    <property type="interactions" value="126"/>
</dbReference>
<keyword evidence="9 12" id="KW-0472">Membrane</keyword>
<feature type="transmembrane region" description="Helical" evidence="12">
    <location>
        <begin position="692"/>
        <end position="713"/>
    </location>
</feature>
<feature type="transmembrane region" description="Helical" evidence="12">
    <location>
        <begin position="826"/>
        <end position="844"/>
    </location>
</feature>
<feature type="transmembrane region" description="Helical" evidence="12">
    <location>
        <begin position="1133"/>
        <end position="1157"/>
    </location>
</feature>
<keyword evidence="4" id="KW-0337">GPI-anchor biosynthesis</keyword>
<keyword evidence="8 12" id="KW-1133">Transmembrane helix</keyword>
<dbReference type="UniPathway" id="UPA00196"/>
<dbReference type="GO" id="GO:0006506">
    <property type="term" value="P:GPI anchor biosynthetic process"/>
    <property type="evidence" value="ECO:0007669"/>
    <property type="project" value="UniProtKB-UniPathway"/>
</dbReference>
<dbReference type="Proteomes" id="UP000246740">
    <property type="component" value="Unassembled WGS sequence"/>
</dbReference>
<name>A0A317XLM1_9BASI</name>
<keyword evidence="6 12" id="KW-0812">Transmembrane</keyword>
<evidence type="ECO:0000256" key="12">
    <source>
        <dbReference type="SAM" id="Phobius"/>
    </source>
</evidence>
<protein>
    <submittedName>
        <fullName evidence="13">Uncharacterized protein</fullName>
    </submittedName>
</protein>
<feature type="transmembrane region" description="Helical" evidence="12">
    <location>
        <begin position="909"/>
        <end position="927"/>
    </location>
</feature>
<evidence type="ECO:0000256" key="6">
    <source>
        <dbReference type="ARBA" id="ARBA00022692"/>
    </source>
</evidence>
<feature type="compositionally biased region" description="Low complexity" evidence="11">
    <location>
        <begin position="15"/>
        <end position="34"/>
    </location>
</feature>
<evidence type="ECO:0000256" key="4">
    <source>
        <dbReference type="ARBA" id="ARBA00022502"/>
    </source>
</evidence>
<feature type="transmembrane region" description="Helical" evidence="12">
    <location>
        <begin position="1095"/>
        <end position="1112"/>
    </location>
</feature>
<dbReference type="Pfam" id="PF01663">
    <property type="entry name" value="Phosphodiest"/>
    <property type="match status" value="1"/>
</dbReference>
<feature type="region of interest" description="Disordered" evidence="11">
    <location>
        <begin position="1"/>
        <end position="65"/>
    </location>
</feature>
<keyword evidence="7" id="KW-0256">Endoplasmic reticulum</keyword>
<feature type="region of interest" description="Disordered" evidence="11">
    <location>
        <begin position="936"/>
        <end position="955"/>
    </location>
</feature>
<comment type="pathway">
    <text evidence="2">Glycolipid biosynthesis; glycosylphosphatidylinositol-anchor biosynthesis.</text>
</comment>
<evidence type="ECO:0000256" key="11">
    <source>
        <dbReference type="SAM" id="MobiDB-lite"/>
    </source>
</evidence>
<feature type="transmembrane region" description="Helical" evidence="12">
    <location>
        <begin position="610"/>
        <end position="631"/>
    </location>
</feature>
<dbReference type="GO" id="GO:0005789">
    <property type="term" value="C:endoplasmic reticulum membrane"/>
    <property type="evidence" value="ECO:0007669"/>
    <property type="project" value="UniProtKB-SubCell"/>
</dbReference>
<evidence type="ECO:0000256" key="2">
    <source>
        <dbReference type="ARBA" id="ARBA00004687"/>
    </source>
</evidence>
<dbReference type="SUPFAM" id="SSF53649">
    <property type="entry name" value="Alkaline phosphatase-like"/>
    <property type="match status" value="1"/>
</dbReference>
<dbReference type="InterPro" id="IPR037675">
    <property type="entry name" value="PIG-O_N"/>
</dbReference>
<feature type="transmembrane region" description="Helical" evidence="12">
    <location>
        <begin position="788"/>
        <end position="806"/>
    </location>
</feature>
<evidence type="ECO:0000256" key="7">
    <source>
        <dbReference type="ARBA" id="ARBA00022824"/>
    </source>
</evidence>
<feature type="transmembrane region" description="Helical" evidence="12">
    <location>
        <begin position="1177"/>
        <end position="1199"/>
    </location>
</feature>